<dbReference type="RefSeq" id="WP_322776977.1">
    <property type="nucleotide sequence ID" value="NZ_JARJFB010000078.1"/>
</dbReference>
<evidence type="ECO:0000313" key="1">
    <source>
        <dbReference type="EMBL" id="MEA0971077.1"/>
    </source>
</evidence>
<organism evidence="1 2">
    <name type="scientific">Candidatus Megaera venefica</name>
    <dbReference type="NCBI Taxonomy" id="2055910"/>
    <lineage>
        <taxon>Bacteria</taxon>
        <taxon>Pseudomonadati</taxon>
        <taxon>Pseudomonadota</taxon>
        <taxon>Alphaproteobacteria</taxon>
        <taxon>Rickettsiales</taxon>
        <taxon>Rickettsiaceae</taxon>
        <taxon>Candidatus Megaera</taxon>
    </lineage>
</organism>
<dbReference type="EMBL" id="JARJFB010000078">
    <property type="protein sequence ID" value="MEA0971077.1"/>
    <property type="molecule type" value="Genomic_DNA"/>
</dbReference>
<evidence type="ECO:0000313" key="2">
    <source>
        <dbReference type="Proteomes" id="UP001291687"/>
    </source>
</evidence>
<comment type="caution">
    <text evidence="1">The sequence shown here is derived from an EMBL/GenBank/DDBJ whole genome shotgun (WGS) entry which is preliminary data.</text>
</comment>
<proteinExistence type="predicted"/>
<keyword evidence="2" id="KW-1185">Reference proteome</keyword>
<accession>A0ABU5ND45</accession>
<name>A0ABU5ND45_9RICK</name>
<sequence>MATKIKPDTNSEFKSIDRDIREHDWDKDDFDLDFTDSTCPFTTIVDEIKEPGMEYYFALNSPERIDRLLSRKWRVVDPDRLSNKQTFTQARKGLEARDCITTGDTILLERDVRYGDKERAYLKQKNTNIMHDTLAGLTTDVYRVNSPFQDK</sequence>
<dbReference type="Proteomes" id="UP001291687">
    <property type="component" value="Unassembled WGS sequence"/>
</dbReference>
<reference evidence="1 2" key="1">
    <citation type="submission" date="2023-03" db="EMBL/GenBank/DDBJ databases">
        <title>Host association and intracellularity evolved multiple times independently in the Rickettsiales.</title>
        <authorList>
            <person name="Castelli M."/>
            <person name="Nardi T."/>
            <person name="Gammuto L."/>
            <person name="Bellinzona G."/>
            <person name="Sabaneyeva E."/>
            <person name="Potekhin A."/>
            <person name="Serra V."/>
            <person name="Petroni G."/>
            <person name="Sassera D."/>
        </authorList>
    </citation>
    <scope>NUCLEOTIDE SEQUENCE [LARGE SCALE GENOMIC DNA]</scope>
    <source>
        <strain evidence="1 2">Sr 2-6</strain>
    </source>
</reference>
<protein>
    <submittedName>
        <fullName evidence="1">Uncharacterized protein</fullName>
    </submittedName>
</protein>
<gene>
    <name evidence="1" type="ORF">Megvenef_01049</name>
</gene>